<proteinExistence type="inferred from homology"/>
<dbReference type="PROSITE" id="PS51257">
    <property type="entry name" value="PROKAR_LIPOPROTEIN"/>
    <property type="match status" value="1"/>
</dbReference>
<dbReference type="GO" id="GO:0005737">
    <property type="term" value="C:cytoplasm"/>
    <property type="evidence" value="ECO:0007669"/>
    <property type="project" value="TreeGrafter"/>
</dbReference>
<evidence type="ECO:0000256" key="5">
    <source>
        <dbReference type="ARBA" id="ARBA00022833"/>
    </source>
</evidence>
<comment type="similarity">
    <text evidence="2">Belongs to the MsrB Met sulfoxide reductase family.</text>
</comment>
<name>A0A066WZC0_9FLAO</name>
<dbReference type="STRING" id="1492738.FEM21_09190"/>
<dbReference type="PANTHER" id="PTHR10173:SF52">
    <property type="entry name" value="METHIONINE-R-SULFOXIDE REDUCTASE B1"/>
    <property type="match status" value="1"/>
</dbReference>
<evidence type="ECO:0000313" key="10">
    <source>
        <dbReference type="EMBL" id="KDN56020.1"/>
    </source>
</evidence>
<dbReference type="SUPFAM" id="SSF51316">
    <property type="entry name" value="Mss4-like"/>
    <property type="match status" value="1"/>
</dbReference>
<accession>A0A066WZC0</accession>
<dbReference type="GO" id="GO:0033743">
    <property type="term" value="F:peptide-methionine (R)-S-oxide reductase activity"/>
    <property type="evidence" value="ECO:0007669"/>
    <property type="project" value="UniProtKB-EC"/>
</dbReference>
<keyword evidence="8" id="KW-0732">Signal</keyword>
<dbReference type="eggNOG" id="COG0229">
    <property type="taxonomic scope" value="Bacteria"/>
</dbReference>
<dbReference type="Gene3D" id="2.170.150.20">
    <property type="entry name" value="Peptide methionine sulfoxide reductase"/>
    <property type="match status" value="1"/>
</dbReference>
<evidence type="ECO:0000256" key="3">
    <source>
        <dbReference type="ARBA" id="ARBA00012499"/>
    </source>
</evidence>
<dbReference type="GO" id="GO:0030091">
    <property type="term" value="P:protein repair"/>
    <property type="evidence" value="ECO:0007669"/>
    <property type="project" value="InterPro"/>
</dbReference>
<dbReference type="InterPro" id="IPR028427">
    <property type="entry name" value="Met_Sox_Rdtase_MsrB"/>
</dbReference>
<dbReference type="PROSITE" id="PS51790">
    <property type="entry name" value="MSRB"/>
    <property type="match status" value="1"/>
</dbReference>
<keyword evidence="11" id="KW-1185">Reference proteome</keyword>
<reference evidence="10 11" key="1">
    <citation type="submission" date="2014-05" db="EMBL/GenBank/DDBJ databases">
        <title>Genome Sequence of Flavobacterium sp. EM1321.</title>
        <authorList>
            <person name="Shin S.-K."/>
            <person name="Yi H."/>
        </authorList>
    </citation>
    <scope>NUCLEOTIDE SEQUENCE [LARGE SCALE GENOMIC DNA]</scope>
    <source>
        <strain evidence="10 11">EM1321</strain>
    </source>
</reference>
<comment type="cofactor">
    <cofactor evidence="1">
        <name>Zn(2+)</name>
        <dbReference type="ChEBI" id="CHEBI:29105"/>
    </cofactor>
</comment>
<protein>
    <recommendedName>
        <fullName evidence="3">peptide-methionine (R)-S-oxide reductase</fullName>
        <ecNumber evidence="3">1.8.4.12</ecNumber>
    </recommendedName>
</protein>
<evidence type="ECO:0000256" key="4">
    <source>
        <dbReference type="ARBA" id="ARBA00022723"/>
    </source>
</evidence>
<dbReference type="PATRIC" id="fig|1492738.3.peg.912"/>
<evidence type="ECO:0000256" key="1">
    <source>
        <dbReference type="ARBA" id="ARBA00001947"/>
    </source>
</evidence>
<feature type="signal peptide" evidence="8">
    <location>
        <begin position="1"/>
        <end position="20"/>
    </location>
</feature>
<dbReference type="InterPro" id="IPR011057">
    <property type="entry name" value="Mss4-like_sf"/>
</dbReference>
<comment type="caution">
    <text evidence="10">The sequence shown here is derived from an EMBL/GenBank/DDBJ whole genome shotgun (WGS) entry which is preliminary data.</text>
</comment>
<sequence>MKINPLFNWLFLLPFFIFTACGQTTKYSEIEKTTPENKIDKPKNPYYSNTDTKKLNVSDAEWKKVLPKDVYLVMRKAETERAFTGKYWNTDQKGTYYCASCGNLLFRSTAKFSSSCGWPSFFEQENKKSIIFKNDHSYNMERIEALCGRCDGHLGHLFDDGPPPTGKRYCMNSIALDFVPDNNTSTQK</sequence>
<keyword evidence="4" id="KW-0479">Metal-binding</keyword>
<dbReference type="FunFam" id="2.170.150.20:FF:000001">
    <property type="entry name" value="Peptide methionine sulfoxide reductase MsrB"/>
    <property type="match status" value="1"/>
</dbReference>
<dbReference type="GO" id="GO:0046872">
    <property type="term" value="F:metal ion binding"/>
    <property type="evidence" value="ECO:0007669"/>
    <property type="project" value="UniProtKB-KW"/>
</dbReference>
<dbReference type="OrthoDB" id="4174719at2"/>
<evidence type="ECO:0000259" key="9">
    <source>
        <dbReference type="PROSITE" id="PS51790"/>
    </source>
</evidence>
<keyword evidence="5" id="KW-0862">Zinc</keyword>
<evidence type="ECO:0000256" key="8">
    <source>
        <dbReference type="SAM" id="SignalP"/>
    </source>
</evidence>
<feature type="chain" id="PRO_5001629564" description="peptide-methionine (R)-S-oxide reductase" evidence="8">
    <location>
        <begin position="21"/>
        <end position="188"/>
    </location>
</feature>
<dbReference type="AlphaFoldDB" id="A0A066WZC0"/>
<keyword evidence="6 10" id="KW-0560">Oxidoreductase</keyword>
<evidence type="ECO:0000256" key="2">
    <source>
        <dbReference type="ARBA" id="ARBA00007174"/>
    </source>
</evidence>
<feature type="domain" description="MsrB" evidence="9">
    <location>
        <begin position="59"/>
        <end position="181"/>
    </location>
</feature>
<gene>
    <name evidence="10" type="ORF">FEM21_09190</name>
</gene>
<dbReference type="Proteomes" id="UP000027064">
    <property type="component" value="Unassembled WGS sequence"/>
</dbReference>
<organism evidence="10 11">
    <name type="scientific">Flavobacterium seoulense</name>
    <dbReference type="NCBI Taxonomy" id="1492738"/>
    <lineage>
        <taxon>Bacteria</taxon>
        <taxon>Pseudomonadati</taxon>
        <taxon>Bacteroidota</taxon>
        <taxon>Flavobacteriia</taxon>
        <taxon>Flavobacteriales</taxon>
        <taxon>Flavobacteriaceae</taxon>
        <taxon>Flavobacterium</taxon>
    </lineage>
</organism>
<dbReference type="EC" id="1.8.4.12" evidence="3"/>
<dbReference type="GO" id="GO:0006979">
    <property type="term" value="P:response to oxidative stress"/>
    <property type="evidence" value="ECO:0007669"/>
    <property type="project" value="InterPro"/>
</dbReference>
<dbReference type="PANTHER" id="PTHR10173">
    <property type="entry name" value="METHIONINE SULFOXIDE REDUCTASE"/>
    <property type="match status" value="1"/>
</dbReference>
<dbReference type="RefSeq" id="WP_035658342.1">
    <property type="nucleotide sequence ID" value="NZ_JNCA01000007.1"/>
</dbReference>
<dbReference type="NCBIfam" id="TIGR00357">
    <property type="entry name" value="peptide-methionine (R)-S-oxide reductase MsrB"/>
    <property type="match status" value="1"/>
</dbReference>
<dbReference type="InterPro" id="IPR002579">
    <property type="entry name" value="Met_Sox_Rdtase_MsrB_dom"/>
</dbReference>
<evidence type="ECO:0000313" key="11">
    <source>
        <dbReference type="Proteomes" id="UP000027064"/>
    </source>
</evidence>
<evidence type="ECO:0000256" key="7">
    <source>
        <dbReference type="ARBA" id="ARBA00048488"/>
    </source>
</evidence>
<evidence type="ECO:0000256" key="6">
    <source>
        <dbReference type="ARBA" id="ARBA00023002"/>
    </source>
</evidence>
<dbReference type="EMBL" id="JNCA01000007">
    <property type="protein sequence ID" value="KDN56020.1"/>
    <property type="molecule type" value="Genomic_DNA"/>
</dbReference>
<comment type="catalytic activity">
    <reaction evidence="7">
        <text>L-methionyl-[protein] + [thioredoxin]-disulfide + H2O = L-methionyl-(R)-S-oxide-[protein] + [thioredoxin]-dithiol</text>
        <dbReference type="Rhea" id="RHEA:24164"/>
        <dbReference type="Rhea" id="RHEA-COMP:10698"/>
        <dbReference type="Rhea" id="RHEA-COMP:10700"/>
        <dbReference type="Rhea" id="RHEA-COMP:12313"/>
        <dbReference type="Rhea" id="RHEA-COMP:12314"/>
        <dbReference type="ChEBI" id="CHEBI:15377"/>
        <dbReference type="ChEBI" id="CHEBI:16044"/>
        <dbReference type="ChEBI" id="CHEBI:29950"/>
        <dbReference type="ChEBI" id="CHEBI:45764"/>
        <dbReference type="ChEBI" id="CHEBI:50058"/>
        <dbReference type="EC" id="1.8.4.12"/>
    </reaction>
</comment>
<dbReference type="Pfam" id="PF01641">
    <property type="entry name" value="SelR"/>
    <property type="match status" value="1"/>
</dbReference>